<name>A0A931E1R5_9BACT</name>
<keyword evidence="3" id="KW-1185">Reference proteome</keyword>
<proteinExistence type="predicted"/>
<feature type="transmembrane region" description="Helical" evidence="1">
    <location>
        <begin position="21"/>
        <end position="38"/>
    </location>
</feature>
<keyword evidence="1" id="KW-1133">Transmembrane helix</keyword>
<keyword evidence="2" id="KW-0436">Ligase</keyword>
<keyword evidence="1" id="KW-0812">Transmembrane</keyword>
<sequence length="353" mass="41237">MSFLKEILNRPFFIKLFNWEYWSFHTVYTPIYIYWVWLCIRARSFFFFNTANPAIKNGGFLMESKKEIYDIIPPQYYPKTVLVKAGSAFSVVQQTMQQHAFIFPLIGKPDIGMRGLSVKKLDTERDVQAYLQTSKVDFLLQEFVPFENEVGIFYYRYPGESEGHISGIVGKEFLTVTGNGIATIEELLQLDKRYILQLPVLQKTYGKTLKQILPLNENFVLVPYGNHARGAKFIDLTPLADQQLSGIIDAVCKNIPGFYYGRMDVRYNTWEELKRGENFSIIELNGAGSEPTHMYDPQHSILFAWKEIIRHWRILWKISRLNHKRKKIPYMNFSSGIQMFRENSAYVKLISPE</sequence>
<dbReference type="EMBL" id="JADWYR010000002">
    <property type="protein sequence ID" value="MBG9377032.1"/>
    <property type="molecule type" value="Genomic_DNA"/>
</dbReference>
<dbReference type="GO" id="GO:0016874">
    <property type="term" value="F:ligase activity"/>
    <property type="evidence" value="ECO:0007669"/>
    <property type="project" value="UniProtKB-KW"/>
</dbReference>
<accession>A0A931E1R5</accession>
<dbReference type="Proteomes" id="UP000628448">
    <property type="component" value="Unassembled WGS sequence"/>
</dbReference>
<organism evidence="2 3">
    <name type="scientific">Panacibacter microcysteis</name>
    <dbReference type="NCBI Taxonomy" id="2793269"/>
    <lineage>
        <taxon>Bacteria</taxon>
        <taxon>Pseudomonadati</taxon>
        <taxon>Bacteroidota</taxon>
        <taxon>Chitinophagia</taxon>
        <taxon>Chitinophagales</taxon>
        <taxon>Chitinophagaceae</taxon>
        <taxon>Panacibacter</taxon>
    </lineage>
</organism>
<evidence type="ECO:0000256" key="1">
    <source>
        <dbReference type="SAM" id="Phobius"/>
    </source>
</evidence>
<reference evidence="2" key="1">
    <citation type="submission" date="2020-11" db="EMBL/GenBank/DDBJ databases">
        <title>Bacterial whole genome sequence for Panacibacter sp. DH6.</title>
        <authorList>
            <person name="Le V."/>
            <person name="Ko S."/>
            <person name="Ahn C.-Y."/>
            <person name="Oh H.-M."/>
        </authorList>
    </citation>
    <scope>NUCLEOTIDE SEQUENCE</scope>
    <source>
        <strain evidence="2">DH6</strain>
    </source>
</reference>
<evidence type="ECO:0000313" key="2">
    <source>
        <dbReference type="EMBL" id="MBG9377032.1"/>
    </source>
</evidence>
<protein>
    <submittedName>
        <fullName evidence="2">D-alanine--D-alanine ligase</fullName>
    </submittedName>
</protein>
<keyword evidence="1" id="KW-0472">Membrane</keyword>
<dbReference type="RefSeq" id="WP_196991134.1">
    <property type="nucleotide sequence ID" value="NZ_JADWYR010000002.1"/>
</dbReference>
<dbReference type="SUPFAM" id="SSF56059">
    <property type="entry name" value="Glutathione synthetase ATP-binding domain-like"/>
    <property type="match status" value="1"/>
</dbReference>
<gene>
    <name evidence="2" type="ORF">I5907_12375</name>
</gene>
<comment type="caution">
    <text evidence="2">The sequence shown here is derived from an EMBL/GenBank/DDBJ whole genome shotgun (WGS) entry which is preliminary data.</text>
</comment>
<evidence type="ECO:0000313" key="3">
    <source>
        <dbReference type="Proteomes" id="UP000628448"/>
    </source>
</evidence>
<dbReference type="AlphaFoldDB" id="A0A931E1R5"/>